<keyword evidence="5" id="KW-0963">Cytoplasm</keyword>
<dbReference type="Gene3D" id="1.10.10.10">
    <property type="entry name" value="Winged helix-like DNA-binding domain superfamily/Winged helix DNA-binding domain"/>
    <property type="match status" value="1"/>
</dbReference>
<dbReference type="Proteomes" id="UP001158576">
    <property type="component" value="Chromosome 1"/>
</dbReference>
<evidence type="ECO:0000256" key="6">
    <source>
        <dbReference type="ARBA" id="ARBA00022790"/>
    </source>
</evidence>
<dbReference type="InterPro" id="IPR040134">
    <property type="entry name" value="PSMD12/CSN4"/>
</dbReference>
<reference evidence="10 11" key="1">
    <citation type="submission" date="2021-04" db="EMBL/GenBank/DDBJ databases">
        <authorList>
            <person name="Bliznina A."/>
        </authorList>
    </citation>
    <scope>NUCLEOTIDE SEQUENCE [LARGE SCALE GENOMIC DNA]</scope>
</reference>
<dbReference type="InterPro" id="IPR054559">
    <property type="entry name" value="PSMD12-CSN4-like_N"/>
</dbReference>
<feature type="compositionally biased region" description="Basic residues" evidence="8">
    <location>
        <begin position="403"/>
        <end position="412"/>
    </location>
</feature>
<dbReference type="PANTHER" id="PTHR10855:SF2">
    <property type="entry name" value="COP9 SIGNALOSOME COMPLEX SUBUNIT 4"/>
    <property type="match status" value="1"/>
</dbReference>
<evidence type="ECO:0000256" key="3">
    <source>
        <dbReference type="ARBA" id="ARBA00010417"/>
    </source>
</evidence>
<dbReference type="Pfam" id="PF22241">
    <property type="entry name" value="PSMD12-CSN4_N"/>
    <property type="match status" value="1"/>
</dbReference>
<feature type="compositionally biased region" description="Basic and acidic residues" evidence="8">
    <location>
        <begin position="431"/>
        <end position="442"/>
    </location>
</feature>
<evidence type="ECO:0000256" key="1">
    <source>
        <dbReference type="ARBA" id="ARBA00004123"/>
    </source>
</evidence>
<dbReference type="SMART" id="SM00088">
    <property type="entry name" value="PINT"/>
    <property type="match status" value="1"/>
</dbReference>
<feature type="compositionally biased region" description="Polar residues" evidence="8">
    <location>
        <begin position="376"/>
        <end position="390"/>
    </location>
</feature>
<sequence>MFHPVRTTLTALTDENRSQIFARQFLDQLSDDIQPLNDENKRSFCEVALECLQARNLSFEQHVNNLKMTLADLYENNGEFEKTADILNSISVTANSTAMTIGSDMFLTINRLGVYLRIVKLYLMESVNDPTKAELALNRATAFLQEASAGDKLLYQLSHARILDYKQKFLDASQKYFQLSLDLNIVADEERAKCLLKAINCAILSPAGKNRTRLICAIYKDIRAPKMLTFGLLEKVYKQQIISEKEVQVFSSILKEKHYQQMTPEGWTLIEKAMKEHNIFAISLHYKSLCFQDLGRLLGIPCRQAEQLVANMILEKRLSAELDQVDEYIRFEHESQETVWNYSIRDTCDSLLSIVEKIQRKHPVWYEKTQRMILNGGSNNRMSVANQQSRLEPEVPPVQHNGQKQKKGKARMKPVNGEVHPPQQFNILENGDEKLKHSEQQKKAASKKSGQYEKTCSASTSAGIPSPILDPLAEDPEYPDSEVAWRNARRIDNPYQGLFRQVPLESVGQDIVAEVMNGKMTEWDRKYQNRMIPLDTLGLEILSGQIRVLHLCVKQWKNKSTEKHYRNENRREQILSLAEECGDGFRKSLFWLFNSD</sequence>
<proteinExistence type="inferred from homology"/>
<gene>
    <name evidence="10" type="ORF">OKIOD_LOCUS11266</name>
</gene>
<evidence type="ECO:0000313" key="10">
    <source>
        <dbReference type="EMBL" id="CAG5105840.1"/>
    </source>
</evidence>
<evidence type="ECO:0000256" key="2">
    <source>
        <dbReference type="ARBA" id="ARBA00004496"/>
    </source>
</evidence>
<dbReference type="SUPFAM" id="SSF46785">
    <property type="entry name" value="Winged helix' DNA-binding domain"/>
    <property type="match status" value="1"/>
</dbReference>
<evidence type="ECO:0000256" key="5">
    <source>
        <dbReference type="ARBA" id="ARBA00022490"/>
    </source>
</evidence>
<accession>A0ABN7SRW1</accession>
<dbReference type="Pfam" id="PF01399">
    <property type="entry name" value="PCI"/>
    <property type="match status" value="1"/>
</dbReference>
<keyword evidence="6" id="KW-0736">Signalosome</keyword>
<dbReference type="InterPro" id="IPR000717">
    <property type="entry name" value="PCI_dom"/>
</dbReference>
<evidence type="ECO:0000256" key="7">
    <source>
        <dbReference type="ARBA" id="ARBA00023242"/>
    </source>
</evidence>
<organism evidence="10 11">
    <name type="scientific">Oikopleura dioica</name>
    <name type="common">Tunicate</name>
    <dbReference type="NCBI Taxonomy" id="34765"/>
    <lineage>
        <taxon>Eukaryota</taxon>
        <taxon>Metazoa</taxon>
        <taxon>Chordata</taxon>
        <taxon>Tunicata</taxon>
        <taxon>Appendicularia</taxon>
        <taxon>Copelata</taxon>
        <taxon>Oikopleuridae</taxon>
        <taxon>Oikopleura</taxon>
    </lineage>
</organism>
<comment type="similarity">
    <text evidence="3">Belongs to the CSN4 family.</text>
</comment>
<evidence type="ECO:0000259" key="9">
    <source>
        <dbReference type="PROSITE" id="PS50250"/>
    </source>
</evidence>
<dbReference type="PROSITE" id="PS50250">
    <property type="entry name" value="PCI"/>
    <property type="match status" value="1"/>
</dbReference>
<comment type="subcellular location">
    <subcellularLocation>
        <location evidence="2">Cytoplasm</location>
    </subcellularLocation>
    <subcellularLocation>
        <location evidence="1">Nucleus</location>
    </subcellularLocation>
</comment>
<name>A0ABN7SRW1_OIKDI</name>
<dbReference type="InterPro" id="IPR036390">
    <property type="entry name" value="WH_DNA-bd_sf"/>
</dbReference>
<evidence type="ECO:0000256" key="8">
    <source>
        <dbReference type="SAM" id="MobiDB-lite"/>
    </source>
</evidence>
<feature type="domain" description="PCI" evidence="9">
    <location>
        <begin position="143"/>
        <end position="336"/>
    </location>
</feature>
<evidence type="ECO:0000256" key="4">
    <source>
        <dbReference type="ARBA" id="ARBA00014881"/>
    </source>
</evidence>
<keyword evidence="11" id="KW-1185">Reference proteome</keyword>
<dbReference type="InterPro" id="IPR036388">
    <property type="entry name" value="WH-like_DNA-bd_sf"/>
</dbReference>
<evidence type="ECO:0000313" key="11">
    <source>
        <dbReference type="Proteomes" id="UP001158576"/>
    </source>
</evidence>
<dbReference type="EMBL" id="OU015566">
    <property type="protein sequence ID" value="CAG5105840.1"/>
    <property type="molecule type" value="Genomic_DNA"/>
</dbReference>
<protein>
    <recommendedName>
        <fullName evidence="4">COP9 signalosome complex subunit 4</fullName>
    </recommendedName>
</protein>
<feature type="compositionally biased region" description="Polar residues" evidence="8">
    <location>
        <begin position="452"/>
        <end position="463"/>
    </location>
</feature>
<dbReference type="PANTHER" id="PTHR10855">
    <property type="entry name" value="26S PROTEASOME NON-ATPASE REGULATORY SUBUNIT 12/COP9 SIGNALOSOME COMPLEX SUBUNIT 4"/>
    <property type="match status" value="1"/>
</dbReference>
<feature type="region of interest" description="Disordered" evidence="8">
    <location>
        <begin position="376"/>
        <end position="475"/>
    </location>
</feature>
<keyword evidence="7" id="KW-0539">Nucleus</keyword>